<feature type="compositionally biased region" description="Low complexity" evidence="1">
    <location>
        <begin position="260"/>
        <end position="274"/>
    </location>
</feature>
<keyword evidence="3" id="KW-1185">Reference proteome</keyword>
<accession>A0A401GAV9</accession>
<feature type="compositionally biased region" description="Low complexity" evidence="1">
    <location>
        <begin position="1"/>
        <end position="15"/>
    </location>
</feature>
<organism evidence="2 3">
    <name type="scientific">Sparassis crispa</name>
    <dbReference type="NCBI Taxonomy" id="139825"/>
    <lineage>
        <taxon>Eukaryota</taxon>
        <taxon>Fungi</taxon>
        <taxon>Dikarya</taxon>
        <taxon>Basidiomycota</taxon>
        <taxon>Agaricomycotina</taxon>
        <taxon>Agaricomycetes</taxon>
        <taxon>Polyporales</taxon>
        <taxon>Sparassidaceae</taxon>
        <taxon>Sparassis</taxon>
    </lineage>
</organism>
<evidence type="ECO:0000313" key="2">
    <source>
        <dbReference type="EMBL" id="GBE79287.1"/>
    </source>
</evidence>
<feature type="compositionally biased region" description="Polar residues" evidence="1">
    <location>
        <begin position="144"/>
        <end position="157"/>
    </location>
</feature>
<protein>
    <submittedName>
        <fullName evidence="2">Uncharacterized protein</fullName>
    </submittedName>
</protein>
<feature type="compositionally biased region" description="Low complexity" evidence="1">
    <location>
        <begin position="543"/>
        <end position="559"/>
    </location>
</feature>
<reference evidence="2 3" key="1">
    <citation type="journal article" date="2018" name="Sci. Rep.">
        <title>Genome sequence of the cauliflower mushroom Sparassis crispa (Hanabiratake) and its association with beneficial usage.</title>
        <authorList>
            <person name="Kiyama R."/>
            <person name="Furutani Y."/>
            <person name="Kawaguchi K."/>
            <person name="Nakanishi T."/>
        </authorList>
    </citation>
    <scope>NUCLEOTIDE SEQUENCE [LARGE SCALE GENOMIC DNA]</scope>
</reference>
<feature type="region of interest" description="Disordered" evidence="1">
    <location>
        <begin position="363"/>
        <end position="392"/>
    </location>
</feature>
<feature type="region of interest" description="Disordered" evidence="1">
    <location>
        <begin position="1"/>
        <end position="201"/>
    </location>
</feature>
<dbReference type="GeneID" id="38776204"/>
<feature type="region of interest" description="Disordered" evidence="1">
    <location>
        <begin position="429"/>
        <end position="559"/>
    </location>
</feature>
<feature type="compositionally biased region" description="Polar residues" evidence="1">
    <location>
        <begin position="507"/>
        <end position="519"/>
    </location>
</feature>
<dbReference type="Proteomes" id="UP000287166">
    <property type="component" value="Unassembled WGS sequence"/>
</dbReference>
<feature type="compositionally biased region" description="Low complexity" evidence="1">
    <location>
        <begin position="457"/>
        <end position="480"/>
    </location>
</feature>
<gene>
    <name evidence="2" type="ORF">SCP_0204850</name>
</gene>
<sequence length="559" mass="59136">MTALASQKQSTQQVVKSKKESAENPKPPPVPESKPHNQSQVKKMSRRSSKPIITWFQRKWSGTVRARRASETDSIRAQRLGARSPNAKEKQRRSSVPLPPILTAPRLKSKGAGSSKRNTISLNTFDDQASNTDGHAADSDDGQRSSLARDSTWSPISNYEADEDASVRPLPPSSPPSPSPSQSTSSYLSDPRTFRSMTASTKPTTVLSLDLTGGMAHIAQAPPTPTIPGHRLPLHIRTHSTGPGSGGSITFSAIPPSSPTTPSRPSSGGSVPRGAHLSLQAPQHTTHHPRNNPRPSSPPQDDASVLTLASSAFAMPSARYAAALALSGRASLADDSISHFSHAAGHGDSTSHFLLGEMDDERERYQDPDQDVDASVRALRPRSSRRGSWESEASGWSASASLALTGTAGGQSQGGTRSLWTAGSYRTGGVSVYNEDREDEEPSEDNHTHENGKYSSEDTSTSLSPSVAAENTSSTATSSSKAEDLRTPPVTVPESDAEADSPMAPSFESQVDGSLTSHRSVMETPKLASVPLEGSVVESSLLTTPAGETGDTTTTAERK</sequence>
<feature type="region of interest" description="Disordered" evidence="1">
    <location>
        <begin position="217"/>
        <end position="303"/>
    </location>
</feature>
<dbReference type="OrthoDB" id="3269047at2759"/>
<feature type="compositionally biased region" description="Polar residues" evidence="1">
    <location>
        <begin position="115"/>
        <end position="133"/>
    </location>
</feature>
<dbReference type="EMBL" id="BFAD01000002">
    <property type="protein sequence ID" value="GBE79287.1"/>
    <property type="molecule type" value="Genomic_DNA"/>
</dbReference>
<evidence type="ECO:0000256" key="1">
    <source>
        <dbReference type="SAM" id="MobiDB-lite"/>
    </source>
</evidence>
<feature type="compositionally biased region" description="Basic and acidic residues" evidence="1">
    <location>
        <begin position="444"/>
        <end position="456"/>
    </location>
</feature>
<proteinExistence type="predicted"/>
<dbReference type="InParanoid" id="A0A401GAV9"/>
<name>A0A401GAV9_9APHY</name>
<dbReference type="RefSeq" id="XP_027610200.1">
    <property type="nucleotide sequence ID" value="XM_027754399.1"/>
</dbReference>
<feature type="compositionally biased region" description="Pro residues" evidence="1">
    <location>
        <begin position="169"/>
        <end position="179"/>
    </location>
</feature>
<feature type="compositionally biased region" description="Low complexity" evidence="1">
    <location>
        <begin position="180"/>
        <end position="191"/>
    </location>
</feature>
<dbReference type="AlphaFoldDB" id="A0A401GAV9"/>
<comment type="caution">
    <text evidence="2">The sequence shown here is derived from an EMBL/GenBank/DDBJ whole genome shotgun (WGS) entry which is preliminary data.</text>
</comment>
<evidence type="ECO:0000313" key="3">
    <source>
        <dbReference type="Proteomes" id="UP000287166"/>
    </source>
</evidence>